<evidence type="ECO:0000313" key="1">
    <source>
        <dbReference type="EMBL" id="GFY39814.1"/>
    </source>
</evidence>
<gene>
    <name evidence="1" type="ORF">TNIN_89701</name>
</gene>
<keyword evidence="2" id="KW-1185">Reference proteome</keyword>
<name>A0A8X7BRS5_9ARAC</name>
<comment type="caution">
    <text evidence="1">The sequence shown here is derived from an EMBL/GenBank/DDBJ whole genome shotgun (WGS) entry which is preliminary data.</text>
</comment>
<sequence>MNRKRSRILYDDEKTGKCASTKLQKMNSIKKQLDKEHTVIKEFLNTFEEMVFNLRVEELFLRSMHHQHLARQGYKELKEEEAKNTAVMPEQEGTSSNTLANVHSETILEPLFLDPGSVQHCFISLGFSLIGQSSVTICLHGIG</sequence>
<protein>
    <submittedName>
        <fullName evidence="1">Uncharacterized protein</fullName>
    </submittedName>
</protein>
<evidence type="ECO:0000313" key="2">
    <source>
        <dbReference type="Proteomes" id="UP000886998"/>
    </source>
</evidence>
<dbReference type="OrthoDB" id="6435580at2759"/>
<dbReference type="EMBL" id="BMAV01001542">
    <property type="protein sequence ID" value="GFY39814.1"/>
    <property type="molecule type" value="Genomic_DNA"/>
</dbReference>
<dbReference type="Proteomes" id="UP000886998">
    <property type="component" value="Unassembled WGS sequence"/>
</dbReference>
<reference evidence="1" key="1">
    <citation type="submission" date="2020-08" db="EMBL/GenBank/DDBJ databases">
        <title>Multicomponent nature underlies the extraordinary mechanical properties of spider dragline silk.</title>
        <authorList>
            <person name="Kono N."/>
            <person name="Nakamura H."/>
            <person name="Mori M."/>
            <person name="Yoshida Y."/>
            <person name="Ohtoshi R."/>
            <person name="Malay A.D."/>
            <person name="Moran D.A.P."/>
            <person name="Tomita M."/>
            <person name="Numata K."/>
            <person name="Arakawa K."/>
        </authorList>
    </citation>
    <scope>NUCLEOTIDE SEQUENCE</scope>
</reference>
<organism evidence="1 2">
    <name type="scientific">Trichonephila inaurata madagascariensis</name>
    <dbReference type="NCBI Taxonomy" id="2747483"/>
    <lineage>
        <taxon>Eukaryota</taxon>
        <taxon>Metazoa</taxon>
        <taxon>Ecdysozoa</taxon>
        <taxon>Arthropoda</taxon>
        <taxon>Chelicerata</taxon>
        <taxon>Arachnida</taxon>
        <taxon>Araneae</taxon>
        <taxon>Araneomorphae</taxon>
        <taxon>Entelegynae</taxon>
        <taxon>Araneoidea</taxon>
        <taxon>Nephilidae</taxon>
        <taxon>Trichonephila</taxon>
        <taxon>Trichonephila inaurata</taxon>
    </lineage>
</organism>
<accession>A0A8X7BRS5</accession>
<proteinExistence type="predicted"/>
<dbReference type="AlphaFoldDB" id="A0A8X7BRS5"/>